<dbReference type="SMART" id="SM00955">
    <property type="entry name" value="RNB"/>
    <property type="match status" value="1"/>
</dbReference>
<evidence type="ECO:0000313" key="12">
    <source>
        <dbReference type="Proteomes" id="UP000294338"/>
    </source>
</evidence>
<dbReference type="Pfam" id="PF00773">
    <property type="entry name" value="RNB"/>
    <property type="match status" value="1"/>
</dbReference>
<comment type="subunit">
    <text evidence="8">Monomer.</text>
</comment>
<comment type="function">
    <text evidence="8">3'-5' exoribonuclease that releases 5'-nucleoside monophosphates and is involved in maturation of structured RNAs.</text>
</comment>
<dbReference type="InterPro" id="IPR003029">
    <property type="entry name" value="S1_domain"/>
</dbReference>
<gene>
    <name evidence="8 11" type="primary">rnr</name>
    <name evidence="11" type="ORF">ERCISPPS3390_098</name>
</gene>
<dbReference type="PROSITE" id="PS01175">
    <property type="entry name" value="RIBONUCLEASE_II"/>
    <property type="match status" value="1"/>
</dbReference>
<dbReference type="InterPro" id="IPR050180">
    <property type="entry name" value="RNR_Ribonuclease"/>
</dbReference>
<dbReference type="Pfam" id="PF08206">
    <property type="entry name" value="OB_RNB"/>
    <property type="match status" value="1"/>
</dbReference>
<keyword evidence="7 8" id="KW-0694">RNA-binding</keyword>
<dbReference type="PANTHER" id="PTHR23355:SF9">
    <property type="entry name" value="DIS3-LIKE EXONUCLEASE 2"/>
    <property type="match status" value="1"/>
</dbReference>
<keyword evidence="5 8" id="KW-0378">Hydrolase</keyword>
<dbReference type="InterPro" id="IPR012340">
    <property type="entry name" value="NA-bd_OB-fold"/>
</dbReference>
<dbReference type="SMART" id="SM00357">
    <property type="entry name" value="CSP"/>
    <property type="match status" value="1"/>
</dbReference>
<accession>A0A451D386</accession>
<dbReference type="GO" id="GO:0005829">
    <property type="term" value="C:cytosol"/>
    <property type="evidence" value="ECO:0007669"/>
    <property type="project" value="UniProtKB-ARBA"/>
</dbReference>
<comment type="subcellular location">
    <subcellularLocation>
        <location evidence="2 8">Cytoplasm</location>
    </subcellularLocation>
</comment>
<dbReference type="NCBIfam" id="TIGR02063">
    <property type="entry name" value="RNase_R"/>
    <property type="match status" value="1"/>
</dbReference>
<dbReference type="PROSITE" id="PS50126">
    <property type="entry name" value="S1"/>
    <property type="match status" value="1"/>
</dbReference>
<keyword evidence="9" id="KW-0175">Coiled coil</keyword>
<dbReference type="InterPro" id="IPR022966">
    <property type="entry name" value="RNase_II/R_CS"/>
</dbReference>
<evidence type="ECO:0000259" key="10">
    <source>
        <dbReference type="PROSITE" id="PS50126"/>
    </source>
</evidence>
<dbReference type="GO" id="GO:0003723">
    <property type="term" value="F:RNA binding"/>
    <property type="evidence" value="ECO:0007669"/>
    <property type="project" value="UniProtKB-UniRule"/>
</dbReference>
<dbReference type="InterPro" id="IPR011129">
    <property type="entry name" value="CSD"/>
</dbReference>
<comment type="catalytic activity">
    <reaction evidence="1 8">
        <text>Exonucleolytic cleavage in the 3'- to 5'-direction to yield nucleoside 5'-phosphates.</text>
        <dbReference type="EC" id="3.1.13.1"/>
    </reaction>
</comment>
<dbReference type="InterPro" id="IPR001900">
    <property type="entry name" value="RNase_II/R"/>
</dbReference>
<dbReference type="AlphaFoldDB" id="A0A451D386"/>
<keyword evidence="6 8" id="KW-0269">Exonuclease</keyword>
<dbReference type="InterPro" id="IPR013223">
    <property type="entry name" value="RNase_B_OB_dom"/>
</dbReference>
<dbReference type="EC" id="3.1.13.1" evidence="8"/>
<name>A0A451D386_9GAMM</name>
<dbReference type="HAMAP" id="MF_01895">
    <property type="entry name" value="RNase_R"/>
    <property type="match status" value="1"/>
</dbReference>
<dbReference type="Pfam" id="PF00575">
    <property type="entry name" value="S1"/>
    <property type="match status" value="1"/>
</dbReference>
<feature type="coiled-coil region" evidence="9">
    <location>
        <begin position="37"/>
        <end position="65"/>
    </location>
</feature>
<dbReference type="SMART" id="SM00316">
    <property type="entry name" value="S1"/>
    <property type="match status" value="1"/>
</dbReference>
<evidence type="ECO:0000256" key="1">
    <source>
        <dbReference type="ARBA" id="ARBA00001849"/>
    </source>
</evidence>
<dbReference type="Gene3D" id="2.40.50.140">
    <property type="entry name" value="Nucleic acid-binding proteins"/>
    <property type="match status" value="2"/>
</dbReference>
<dbReference type="RefSeq" id="WP_197094911.1">
    <property type="nucleotide sequence ID" value="NZ_LR217705.1"/>
</dbReference>
<evidence type="ECO:0000256" key="5">
    <source>
        <dbReference type="ARBA" id="ARBA00022801"/>
    </source>
</evidence>
<evidence type="ECO:0000313" key="11">
    <source>
        <dbReference type="EMBL" id="VFP80124.1"/>
    </source>
</evidence>
<dbReference type="NCBIfam" id="TIGR00358">
    <property type="entry name" value="3_prime_RNase"/>
    <property type="match status" value="1"/>
</dbReference>
<sequence length="759" mass="87295">MLYDLFKEREAQKYDNPIPSRESILYHIEKYKNPIHRDELAKELLIYEKERIEALRRRLRAMERDGQLGFTRRKGYSVLKKINLVQGKVIGHRDGFGFLRVSGNKDDLYLSMTQMKMCLHGDIVLAQKISSDRKNRQEARVIRVIEPRNTHIVGRYLRNSAGGYVVPDDHRLKFEIFISNNNLLTEYLGFIVVVDLVQRPTLKNQAIGKIIKILGNTIDTSTAINIALYTHNIPHQWPQALEKLITQLNVEIPEDIKRNRIDLRQLPLITIDGEDACDLDDAVFCTSEKDGGWRLWVAISDVSYYVRPNTLLDDEAIHRGTSVYFPSRVIPMLPEVLSTKLCSLNADVDRLCMVCEMTISSSGELTSYKHYEAMMKSSAQLTYNTVWNILQGDKKLREYHLPIVKNLEELHCMYVALKKSRKKRGGIVFDIAEAKFIFNVHNRIERVEKMVRNDAHKIIEECMILANVASACFVEKHGAPALFRDHDRPIGDNIKSFRIVLGELGLTLCGGEQPSPLDYSALLKNIHGRSDKDMIQSLLLRSMKQAVYDAENRGHFGLALTSYAHFTSPIRRYPDLILHRTIKYILAQNKKYLNKDCILKGRYHYTTTQMLQLGQHCSITERRADDATRDVTDWLKCDFIKNKVGAIFNGTISSVTSFGFFVRLSDIFIDGLVHISTLEKNCYRFDSIRQRLIGERVSLTYRLGDTVTVQLDSVHLEERKIILTLISHTSTFLHTGDALKKDLHLKNNKRNKNNAKKSI</sequence>
<keyword evidence="4 8" id="KW-0540">Nuclease</keyword>
<dbReference type="Pfam" id="PF17876">
    <property type="entry name" value="CSD2"/>
    <property type="match status" value="1"/>
</dbReference>
<organism evidence="11 12">
    <name type="scientific">Candidatus Erwinia haradaeae</name>
    <dbReference type="NCBI Taxonomy" id="1922217"/>
    <lineage>
        <taxon>Bacteria</taxon>
        <taxon>Pseudomonadati</taxon>
        <taxon>Pseudomonadota</taxon>
        <taxon>Gammaproteobacteria</taxon>
        <taxon>Enterobacterales</taxon>
        <taxon>Erwiniaceae</taxon>
        <taxon>Erwinia</taxon>
    </lineage>
</organism>
<dbReference type="SUPFAM" id="SSF50249">
    <property type="entry name" value="Nucleic acid-binding proteins"/>
    <property type="match status" value="4"/>
</dbReference>
<protein>
    <recommendedName>
        <fullName evidence="8">Ribonuclease R</fullName>
        <shortName evidence="8">RNase R</shortName>
        <ecNumber evidence="8">3.1.13.1</ecNumber>
    </recommendedName>
</protein>
<dbReference type="InterPro" id="IPR013668">
    <property type="entry name" value="RNase_R_HTH_12"/>
</dbReference>
<dbReference type="GO" id="GO:0006402">
    <property type="term" value="P:mRNA catabolic process"/>
    <property type="evidence" value="ECO:0007669"/>
    <property type="project" value="TreeGrafter"/>
</dbReference>
<dbReference type="Pfam" id="PF08461">
    <property type="entry name" value="WHD_RNase_R"/>
    <property type="match status" value="1"/>
</dbReference>
<dbReference type="InterPro" id="IPR004476">
    <property type="entry name" value="RNase_II/RNase_R"/>
</dbReference>
<feature type="domain" description="S1 motif" evidence="10">
    <location>
        <begin position="645"/>
        <end position="726"/>
    </location>
</feature>
<evidence type="ECO:0000256" key="7">
    <source>
        <dbReference type="ARBA" id="ARBA00022884"/>
    </source>
</evidence>
<evidence type="ECO:0000256" key="4">
    <source>
        <dbReference type="ARBA" id="ARBA00022722"/>
    </source>
</evidence>
<dbReference type="Proteomes" id="UP000294338">
    <property type="component" value="Chromosome 1"/>
</dbReference>
<proteinExistence type="inferred from homology"/>
<dbReference type="EMBL" id="LR217705">
    <property type="protein sequence ID" value="VFP80124.1"/>
    <property type="molecule type" value="Genomic_DNA"/>
</dbReference>
<evidence type="ECO:0000256" key="6">
    <source>
        <dbReference type="ARBA" id="ARBA00022839"/>
    </source>
</evidence>
<evidence type="ECO:0000256" key="9">
    <source>
        <dbReference type="SAM" id="Coils"/>
    </source>
</evidence>
<evidence type="ECO:0000256" key="8">
    <source>
        <dbReference type="HAMAP-Rule" id="MF_01895"/>
    </source>
</evidence>
<keyword evidence="3 8" id="KW-0963">Cytoplasm</keyword>
<dbReference type="PANTHER" id="PTHR23355">
    <property type="entry name" value="RIBONUCLEASE"/>
    <property type="match status" value="1"/>
</dbReference>
<dbReference type="InterPro" id="IPR040476">
    <property type="entry name" value="CSD2"/>
</dbReference>
<dbReference type="CDD" id="cd04471">
    <property type="entry name" value="S1_RNase_R"/>
    <property type="match status" value="1"/>
</dbReference>
<reference evidence="11 12" key="1">
    <citation type="submission" date="2019-02" db="EMBL/GenBank/DDBJ databases">
        <authorList>
            <person name="Manzano-Marin A."/>
            <person name="Manzano-Marin A."/>
        </authorList>
    </citation>
    <scope>NUCLEOTIDE SEQUENCE [LARGE SCALE GENOMIC DNA]</scope>
    <source>
        <strain evidence="11 12">ErCisplendens/pseudotsugae</strain>
    </source>
</reference>
<comment type="similarity">
    <text evidence="8">Belongs to the RNR ribonuclease family. RNase R subfamily.</text>
</comment>
<evidence type="ECO:0000256" key="3">
    <source>
        <dbReference type="ARBA" id="ARBA00022490"/>
    </source>
</evidence>
<dbReference type="NCBIfam" id="NF008648">
    <property type="entry name" value="PRK11642.1"/>
    <property type="match status" value="1"/>
</dbReference>
<dbReference type="InterPro" id="IPR011805">
    <property type="entry name" value="RNase_R"/>
</dbReference>
<dbReference type="GO" id="GO:0008859">
    <property type="term" value="F:exoribonuclease II activity"/>
    <property type="evidence" value="ECO:0007669"/>
    <property type="project" value="UniProtKB-UniRule"/>
</dbReference>
<evidence type="ECO:0000256" key="2">
    <source>
        <dbReference type="ARBA" id="ARBA00004496"/>
    </source>
</evidence>